<feature type="transmembrane region" description="Helical" evidence="8">
    <location>
        <begin position="247"/>
        <end position="267"/>
    </location>
</feature>
<keyword evidence="2" id="KW-0813">Transport</keyword>
<accession>A0ABS2L6L1</accession>
<feature type="transmembrane region" description="Helical" evidence="8">
    <location>
        <begin position="287"/>
        <end position="306"/>
    </location>
</feature>
<comment type="caution">
    <text evidence="9">The sequence shown here is derived from an EMBL/GenBank/DDBJ whole genome shotgun (WGS) entry which is preliminary data.</text>
</comment>
<evidence type="ECO:0000256" key="6">
    <source>
        <dbReference type="ARBA" id="ARBA00023136"/>
    </source>
</evidence>
<feature type="transmembrane region" description="Helical" evidence="8">
    <location>
        <begin position="156"/>
        <end position="174"/>
    </location>
</feature>
<evidence type="ECO:0000256" key="2">
    <source>
        <dbReference type="ARBA" id="ARBA00022448"/>
    </source>
</evidence>
<name>A0ABS2L6L1_9MICO</name>
<keyword evidence="5 8" id="KW-1133">Transmembrane helix</keyword>
<evidence type="ECO:0000256" key="4">
    <source>
        <dbReference type="ARBA" id="ARBA00022692"/>
    </source>
</evidence>
<comment type="similarity">
    <text evidence="7">Belongs to the GntP permease family.</text>
</comment>
<feature type="transmembrane region" description="Helical" evidence="8">
    <location>
        <begin position="440"/>
        <end position="464"/>
    </location>
</feature>
<proteinExistence type="inferred from homology"/>
<dbReference type="Proteomes" id="UP000776164">
    <property type="component" value="Unassembled WGS sequence"/>
</dbReference>
<keyword evidence="3" id="KW-1003">Cell membrane</keyword>
<dbReference type="PANTHER" id="PTHR30354">
    <property type="entry name" value="GNT FAMILY GLUCONATE TRANSPORTER"/>
    <property type="match status" value="1"/>
</dbReference>
<organism evidence="9 10">
    <name type="scientific">Subtercola frigoramans</name>
    <dbReference type="NCBI Taxonomy" id="120298"/>
    <lineage>
        <taxon>Bacteria</taxon>
        <taxon>Bacillati</taxon>
        <taxon>Actinomycetota</taxon>
        <taxon>Actinomycetes</taxon>
        <taxon>Micrococcales</taxon>
        <taxon>Microbacteriaceae</taxon>
        <taxon>Subtercola</taxon>
    </lineage>
</organism>
<feature type="transmembrane region" description="Helical" evidence="8">
    <location>
        <begin position="405"/>
        <end position="428"/>
    </location>
</feature>
<evidence type="ECO:0000256" key="5">
    <source>
        <dbReference type="ARBA" id="ARBA00022989"/>
    </source>
</evidence>
<gene>
    <name evidence="9" type="ORF">JOE66_002332</name>
</gene>
<evidence type="ECO:0000313" key="10">
    <source>
        <dbReference type="Proteomes" id="UP000776164"/>
    </source>
</evidence>
<evidence type="ECO:0000313" key="9">
    <source>
        <dbReference type="EMBL" id="MBM7472698.1"/>
    </source>
</evidence>
<feature type="transmembrane region" description="Helical" evidence="8">
    <location>
        <begin position="194"/>
        <end position="213"/>
    </location>
</feature>
<evidence type="ECO:0000256" key="8">
    <source>
        <dbReference type="SAM" id="Phobius"/>
    </source>
</evidence>
<evidence type="ECO:0000256" key="7">
    <source>
        <dbReference type="ARBA" id="ARBA00049663"/>
    </source>
</evidence>
<dbReference type="EMBL" id="JAFBBU010000001">
    <property type="protein sequence ID" value="MBM7472698.1"/>
    <property type="molecule type" value="Genomic_DNA"/>
</dbReference>
<keyword evidence="4 8" id="KW-0812">Transmembrane</keyword>
<sequence length="465" mass="46934">MNLISAVFTADPIKPSGSPEQLIIAALIGVAVIITLITWLKVHPFLALTVGSIGVGIGAGLAPLGAVASFGAGFGATMTSVGILIAFGAMFGKILADSGGADRIVDTLVSRSSKRALPWTMALIGALIGLPMFFEVGLVLLIPVIILVARRSGLSLIRIAVPAIAGLSVMHGLVPPHPGPLVAVSTLGANLGLTLAIGVGLAIPTVIIAGPLFSKLAARWVNVPIPALFVTAEDEGEDITDRKRPSFLAALCGILLPVVLMLARAVVDAVDPGSKAPLNATLDFLGTPMVALGLAVIYGMIVFGRGGGMSRRAVSESLGSSLGPIAGILLIVGAGGGFKQVLIDTGIGTIIANAVTGSSMSVLLLAWVVAALVRVATGSATVATVTAAGILAPVAATLSTPQVSLMVLAIGAGSLFLSHVNDAGFWLVKEYLGLSIGQNFKVWTALECIISVTGLIGVLLLGMVL</sequence>
<feature type="transmembrane region" description="Helical" evidence="8">
    <location>
        <begin position="380"/>
        <end position="399"/>
    </location>
</feature>
<evidence type="ECO:0000256" key="3">
    <source>
        <dbReference type="ARBA" id="ARBA00022475"/>
    </source>
</evidence>
<protein>
    <submittedName>
        <fullName evidence="9">GntP family gluconate:H+ symporter</fullName>
    </submittedName>
</protein>
<feature type="transmembrane region" description="Helical" evidence="8">
    <location>
        <begin position="350"/>
        <end position="373"/>
    </location>
</feature>
<dbReference type="PIRSF" id="PIRSF002746">
    <property type="entry name" value="Gluconate_transporter"/>
    <property type="match status" value="1"/>
</dbReference>
<evidence type="ECO:0000256" key="1">
    <source>
        <dbReference type="ARBA" id="ARBA00004651"/>
    </source>
</evidence>
<keyword evidence="10" id="KW-1185">Reference proteome</keyword>
<dbReference type="Pfam" id="PF02447">
    <property type="entry name" value="GntP_permease"/>
    <property type="match status" value="1"/>
</dbReference>
<dbReference type="NCBIfam" id="TIGR00791">
    <property type="entry name" value="gntP"/>
    <property type="match status" value="1"/>
</dbReference>
<feature type="transmembrane region" description="Helical" evidence="8">
    <location>
        <begin position="46"/>
        <end position="67"/>
    </location>
</feature>
<dbReference type="InterPro" id="IPR003474">
    <property type="entry name" value="Glcn_transporter"/>
</dbReference>
<dbReference type="PANTHER" id="PTHR30354:SF22">
    <property type="entry name" value="HIGH-AFFINITY GLUCONATE TRANSPORTER"/>
    <property type="match status" value="1"/>
</dbReference>
<comment type="subcellular location">
    <subcellularLocation>
        <location evidence="1">Cell membrane</location>
        <topology evidence="1">Multi-pass membrane protein</topology>
    </subcellularLocation>
</comment>
<reference evidence="9 10" key="1">
    <citation type="submission" date="2021-01" db="EMBL/GenBank/DDBJ databases">
        <title>Sequencing the genomes of 1000 actinobacteria strains.</title>
        <authorList>
            <person name="Klenk H.-P."/>
        </authorList>
    </citation>
    <scope>NUCLEOTIDE SEQUENCE [LARGE SCALE GENOMIC DNA]</scope>
    <source>
        <strain evidence="9 10">DSM 13057</strain>
    </source>
</reference>
<feature type="transmembrane region" description="Helical" evidence="8">
    <location>
        <begin position="116"/>
        <end position="149"/>
    </location>
</feature>
<feature type="transmembrane region" description="Helical" evidence="8">
    <location>
        <begin position="22"/>
        <end position="40"/>
    </location>
</feature>
<feature type="transmembrane region" description="Helical" evidence="8">
    <location>
        <begin position="318"/>
        <end position="338"/>
    </location>
</feature>
<keyword evidence="6 8" id="KW-0472">Membrane</keyword>
<feature type="transmembrane region" description="Helical" evidence="8">
    <location>
        <begin position="74"/>
        <end position="96"/>
    </location>
</feature>
<dbReference type="RefSeq" id="WP_205109640.1">
    <property type="nucleotide sequence ID" value="NZ_BAAAHT010000002.1"/>
</dbReference>